<dbReference type="EMBL" id="CP044331">
    <property type="protein sequence ID" value="QGM96081.1"/>
    <property type="molecule type" value="Genomic_DNA"/>
</dbReference>
<evidence type="ECO:0000256" key="9">
    <source>
        <dbReference type="ARBA" id="ARBA00025772"/>
    </source>
</evidence>
<dbReference type="AlphaFoldDB" id="A0A6B8LZN5"/>
<dbReference type="GO" id="GO:0005886">
    <property type="term" value="C:plasma membrane"/>
    <property type="evidence" value="ECO:0007669"/>
    <property type="project" value="UniProtKB-SubCell"/>
</dbReference>
<evidence type="ECO:0000256" key="5">
    <source>
        <dbReference type="ARBA" id="ARBA00022519"/>
    </source>
</evidence>
<feature type="domain" description="General secretion pathway GspH" evidence="11">
    <location>
        <begin position="50"/>
        <end position="144"/>
    </location>
</feature>
<keyword evidence="8" id="KW-0472">Membrane</keyword>
<keyword evidence="5" id="KW-0997">Cell inner membrane</keyword>
<evidence type="ECO:0000256" key="10">
    <source>
        <dbReference type="ARBA" id="ARBA00030775"/>
    </source>
</evidence>
<keyword evidence="4" id="KW-0488">Methylation</keyword>
<evidence type="ECO:0000313" key="12">
    <source>
        <dbReference type="EMBL" id="QGM96081.1"/>
    </source>
</evidence>
<evidence type="ECO:0000256" key="6">
    <source>
        <dbReference type="ARBA" id="ARBA00022692"/>
    </source>
</evidence>
<gene>
    <name evidence="12" type="primary">gspH</name>
    <name evidence="12" type="ORF">F7D14_00275</name>
</gene>
<evidence type="ECO:0000259" key="11">
    <source>
        <dbReference type="Pfam" id="PF12019"/>
    </source>
</evidence>
<reference evidence="12 13" key="1">
    <citation type="submission" date="2019-09" db="EMBL/GenBank/DDBJ databases">
        <title>Isolation and complete genome sequencing of Methylocystis species.</title>
        <authorList>
            <person name="Rumah B.L."/>
            <person name="Stead C.E."/>
            <person name="Stevens B.C."/>
            <person name="Minton N.P."/>
            <person name="Grosse-Honebrink A."/>
            <person name="Zhang Y."/>
        </authorList>
    </citation>
    <scope>NUCLEOTIDE SEQUENCE [LARGE SCALE GENOMIC DNA]</scope>
    <source>
        <strain evidence="12 13">BRCS2</strain>
    </source>
</reference>
<evidence type="ECO:0000256" key="1">
    <source>
        <dbReference type="ARBA" id="ARBA00004377"/>
    </source>
</evidence>
<protein>
    <recommendedName>
        <fullName evidence="2">Type II secretion system protein H</fullName>
    </recommendedName>
    <alternativeName>
        <fullName evidence="10">General secretion pathway protein H</fullName>
    </alternativeName>
</protein>
<dbReference type="InterPro" id="IPR012902">
    <property type="entry name" value="N_methyl_site"/>
</dbReference>
<evidence type="ECO:0000313" key="13">
    <source>
        <dbReference type="Proteomes" id="UP000422569"/>
    </source>
</evidence>
<evidence type="ECO:0000256" key="7">
    <source>
        <dbReference type="ARBA" id="ARBA00022989"/>
    </source>
</evidence>
<dbReference type="Proteomes" id="UP000422569">
    <property type="component" value="Chromosome"/>
</dbReference>
<dbReference type="SUPFAM" id="SSF54523">
    <property type="entry name" value="Pili subunits"/>
    <property type="match status" value="1"/>
</dbReference>
<proteinExistence type="inferred from homology"/>
<evidence type="ECO:0000256" key="3">
    <source>
        <dbReference type="ARBA" id="ARBA00022475"/>
    </source>
</evidence>
<keyword evidence="6" id="KW-0812">Transmembrane</keyword>
<dbReference type="GO" id="GO:0015627">
    <property type="term" value="C:type II protein secretion system complex"/>
    <property type="evidence" value="ECO:0007669"/>
    <property type="project" value="InterPro"/>
</dbReference>
<dbReference type="NCBIfam" id="TIGR02532">
    <property type="entry name" value="IV_pilin_GFxxxE"/>
    <property type="match status" value="1"/>
</dbReference>
<keyword evidence="13" id="KW-1185">Reference proteome</keyword>
<dbReference type="Pfam" id="PF07963">
    <property type="entry name" value="N_methyl"/>
    <property type="match status" value="1"/>
</dbReference>
<dbReference type="InterPro" id="IPR022346">
    <property type="entry name" value="T2SS_GspH"/>
</dbReference>
<accession>A0A6B8LZN5</accession>
<organism evidence="12 13">
    <name type="scientific">Methylocystis parvus</name>
    <dbReference type="NCBI Taxonomy" id="134"/>
    <lineage>
        <taxon>Bacteria</taxon>
        <taxon>Pseudomonadati</taxon>
        <taxon>Pseudomonadota</taxon>
        <taxon>Alphaproteobacteria</taxon>
        <taxon>Hyphomicrobiales</taxon>
        <taxon>Methylocystaceae</taxon>
        <taxon>Methylocystis</taxon>
    </lineage>
</organism>
<dbReference type="InterPro" id="IPR045584">
    <property type="entry name" value="Pilin-like"/>
</dbReference>
<evidence type="ECO:0000256" key="8">
    <source>
        <dbReference type="ARBA" id="ARBA00023136"/>
    </source>
</evidence>
<evidence type="ECO:0000256" key="4">
    <source>
        <dbReference type="ARBA" id="ARBA00022481"/>
    </source>
</evidence>
<evidence type="ECO:0000256" key="2">
    <source>
        <dbReference type="ARBA" id="ARBA00021549"/>
    </source>
</evidence>
<keyword evidence="7" id="KW-1133">Transmembrane helix</keyword>
<dbReference type="Pfam" id="PF12019">
    <property type="entry name" value="GspH"/>
    <property type="match status" value="1"/>
</dbReference>
<sequence length="153" mass="16105">MRRVRITSRRRAGFTMLESLVVLALIALAAGMSSQLLRPPSARLRLESSARSFCATLRATRSRAIATNGEAAVIVDLFNKSYASPVGGVGQFPADAALTLDVASTQQLSERSGAITFFPDGTSTGGDMTLQLLEARATIAVNWLTGEASCALA</sequence>
<dbReference type="KEGG" id="mpar:F7D14_00275"/>
<comment type="subcellular location">
    <subcellularLocation>
        <location evidence="1">Cell inner membrane</location>
        <topology evidence="1">Single-pass membrane protein</topology>
    </subcellularLocation>
</comment>
<keyword evidence="3" id="KW-1003">Cell membrane</keyword>
<name>A0A6B8LZN5_9HYPH</name>
<comment type="similarity">
    <text evidence="9">Belongs to the GSP H family.</text>
</comment>
<dbReference type="GO" id="GO:0015628">
    <property type="term" value="P:protein secretion by the type II secretion system"/>
    <property type="evidence" value="ECO:0007669"/>
    <property type="project" value="InterPro"/>
</dbReference>
<dbReference type="RefSeq" id="WP_040578864.1">
    <property type="nucleotide sequence ID" value="NZ_CP044331.1"/>
</dbReference>